<feature type="region of interest" description="Disordered" evidence="4">
    <location>
        <begin position="1"/>
        <end position="32"/>
    </location>
</feature>
<dbReference type="EMBL" id="JAEVFJ010000017">
    <property type="protein sequence ID" value="KAH8100013.1"/>
    <property type="molecule type" value="Genomic_DNA"/>
</dbReference>
<keyword evidence="3" id="KW-0418">Kinase</keyword>
<sequence length="864" mass="95815">MSSPAPSQPEPEFLSQNTFNMPSQTSNVQAATNSVAASAKPVTQSLEQAVIEADITQIHLTCQRVACGRRYPKGATENIIQDSTKRIIVCNDCAAYYENKNARKTNLQRETGTLVNEYHLPNNGPGLTAAIRLQESDTAVRRGIAGAARGRPGMPVQAMGRLAMESPLGKVVENVAKIDGWSESRPSHQQQQVGPPPMYPPGIPVVSQTGGTGQNHPQVIFPAGQGHGYFVSSSSAGNGLVYYSQPSGQLVFGGPSPFSGPVSWSPQVATPASHTSGPNVHVQGHSARLNLPPSGHSMQPPPVPVKAQKQGGSAGGSQPAGYTDNHQVYDPYRKGAAQRSFSKADRGEILVDILVWDKVHNTKKEYITKEAIGAVKTDISLHDLHLLCFDTLEPLWKKHTTYGGFEIKAEDFELRTKDLSLVQDTENRGPLKSYFYVAHKTKAEIAFKKPRSPPQFHFELKHGTYKRLQTWIENQEYIQESQNFSTAEKRTRDVLSEDEIDTLAKKGRKKTSESDSESLDTANNLEVLPRFVLPDPGLMAAGMLAQEPPQRKVAKKLTNTPGAKKLLLTFHALKSFDTLDELNKQVLGGLWKKGDEVTIANIPILVPEEQEITVTLSDRPVEKGTFKTTWFGTLDRPIFLSSGKQENRRRVVLKQITDTIPMTKGAPSRSKERDQLQDLLPELQVHAYAATLFRLFNSFVADRAAEMRGNGTLIPYHPHYQFVHAGLAFHDTLSAGNSTRIPYLVEQELVAGQFKKYINNSRPRMLESLEGEERLDTEWLLFSQHVIWWITGKLCFITDYQGSGGLLTDAQIISDPNLGDNFLFAQGNIPNAYLSFEREHQCNSWCDLFQVEKNWDRIERASDS</sequence>
<dbReference type="InterPro" id="IPR011009">
    <property type="entry name" value="Kinase-like_dom_sf"/>
</dbReference>
<feature type="compositionally biased region" description="Low complexity" evidence="4">
    <location>
        <begin position="305"/>
        <end position="321"/>
    </location>
</feature>
<organism evidence="6 7">
    <name type="scientific">Cristinia sonorae</name>
    <dbReference type="NCBI Taxonomy" id="1940300"/>
    <lineage>
        <taxon>Eukaryota</taxon>
        <taxon>Fungi</taxon>
        <taxon>Dikarya</taxon>
        <taxon>Basidiomycota</taxon>
        <taxon>Agaricomycotina</taxon>
        <taxon>Agaricomycetes</taxon>
        <taxon>Agaricomycetidae</taxon>
        <taxon>Agaricales</taxon>
        <taxon>Pleurotineae</taxon>
        <taxon>Stephanosporaceae</taxon>
        <taxon>Cristinia</taxon>
    </lineage>
</organism>
<gene>
    <name evidence="6" type="ORF">BXZ70DRAFT_907607</name>
</gene>
<dbReference type="AlphaFoldDB" id="A0A8K0UNI6"/>
<dbReference type="OrthoDB" id="2658733at2759"/>
<proteinExistence type="predicted"/>
<feature type="compositionally biased region" description="Polar residues" evidence="4">
    <location>
        <begin position="263"/>
        <end position="278"/>
    </location>
</feature>
<dbReference type="Proteomes" id="UP000813824">
    <property type="component" value="Unassembled WGS sequence"/>
</dbReference>
<dbReference type="PROSITE" id="PS51158">
    <property type="entry name" value="ALPHA_KINASE"/>
    <property type="match status" value="1"/>
</dbReference>
<keyword evidence="1" id="KW-0723">Serine/threonine-protein kinase</keyword>
<dbReference type="GO" id="GO:0004674">
    <property type="term" value="F:protein serine/threonine kinase activity"/>
    <property type="evidence" value="ECO:0007669"/>
    <property type="project" value="UniProtKB-KW"/>
</dbReference>
<comment type="caution">
    <text evidence="6">The sequence shown here is derived from an EMBL/GenBank/DDBJ whole genome shotgun (WGS) entry which is preliminary data.</text>
</comment>
<evidence type="ECO:0000256" key="2">
    <source>
        <dbReference type="ARBA" id="ARBA00022679"/>
    </source>
</evidence>
<feature type="compositionally biased region" description="Polar residues" evidence="4">
    <location>
        <begin position="14"/>
        <end position="32"/>
    </location>
</feature>
<dbReference type="SUPFAM" id="SSF56112">
    <property type="entry name" value="Protein kinase-like (PK-like)"/>
    <property type="match status" value="1"/>
</dbReference>
<evidence type="ECO:0000313" key="6">
    <source>
        <dbReference type="EMBL" id="KAH8100013.1"/>
    </source>
</evidence>
<dbReference type="Pfam" id="PF02816">
    <property type="entry name" value="Alpha_kinase"/>
    <property type="match status" value="1"/>
</dbReference>
<dbReference type="SMART" id="SM00811">
    <property type="entry name" value="Alpha_kinase"/>
    <property type="match status" value="1"/>
</dbReference>
<dbReference type="InterPro" id="IPR004166">
    <property type="entry name" value="a-kinase_dom"/>
</dbReference>
<dbReference type="Gene3D" id="3.20.200.10">
    <property type="entry name" value="MHCK/EF2 kinase"/>
    <property type="match status" value="1"/>
</dbReference>
<accession>A0A8K0UNI6</accession>
<evidence type="ECO:0000256" key="3">
    <source>
        <dbReference type="ARBA" id="ARBA00022777"/>
    </source>
</evidence>
<evidence type="ECO:0000259" key="5">
    <source>
        <dbReference type="PROSITE" id="PS51158"/>
    </source>
</evidence>
<feature type="region of interest" description="Disordered" evidence="4">
    <location>
        <begin position="263"/>
        <end position="327"/>
    </location>
</feature>
<keyword evidence="2" id="KW-0808">Transferase</keyword>
<dbReference type="GO" id="GO:0005524">
    <property type="term" value="F:ATP binding"/>
    <property type="evidence" value="ECO:0007669"/>
    <property type="project" value="InterPro"/>
</dbReference>
<evidence type="ECO:0000313" key="7">
    <source>
        <dbReference type="Proteomes" id="UP000813824"/>
    </source>
</evidence>
<name>A0A8K0UNI6_9AGAR</name>
<reference evidence="6" key="1">
    <citation type="journal article" date="2021" name="New Phytol.">
        <title>Evolutionary innovations through gain and loss of genes in the ectomycorrhizal Boletales.</title>
        <authorList>
            <person name="Wu G."/>
            <person name="Miyauchi S."/>
            <person name="Morin E."/>
            <person name="Kuo A."/>
            <person name="Drula E."/>
            <person name="Varga T."/>
            <person name="Kohler A."/>
            <person name="Feng B."/>
            <person name="Cao Y."/>
            <person name="Lipzen A."/>
            <person name="Daum C."/>
            <person name="Hundley H."/>
            <person name="Pangilinan J."/>
            <person name="Johnson J."/>
            <person name="Barry K."/>
            <person name="LaButti K."/>
            <person name="Ng V."/>
            <person name="Ahrendt S."/>
            <person name="Min B."/>
            <person name="Choi I.G."/>
            <person name="Park H."/>
            <person name="Plett J.M."/>
            <person name="Magnuson J."/>
            <person name="Spatafora J.W."/>
            <person name="Nagy L.G."/>
            <person name="Henrissat B."/>
            <person name="Grigoriev I.V."/>
            <person name="Yang Z.L."/>
            <person name="Xu J."/>
            <person name="Martin F.M."/>
        </authorList>
    </citation>
    <scope>NUCLEOTIDE SEQUENCE</scope>
    <source>
        <strain evidence="6">KKN 215</strain>
    </source>
</reference>
<evidence type="ECO:0000256" key="1">
    <source>
        <dbReference type="ARBA" id="ARBA00022527"/>
    </source>
</evidence>
<evidence type="ECO:0000256" key="4">
    <source>
        <dbReference type="SAM" id="MobiDB-lite"/>
    </source>
</evidence>
<keyword evidence="7" id="KW-1185">Reference proteome</keyword>
<protein>
    <recommendedName>
        <fullName evidence="5">Alpha-type protein kinase domain-containing protein</fullName>
    </recommendedName>
</protein>
<feature type="domain" description="Alpha-type protein kinase" evidence="5">
    <location>
        <begin position="583"/>
        <end position="854"/>
    </location>
</feature>